<gene>
    <name evidence="1" type="ORF">N323_04494</name>
</gene>
<dbReference type="OrthoDB" id="552574at2759"/>
<evidence type="ECO:0000313" key="1">
    <source>
        <dbReference type="EMBL" id="KFP54655.1"/>
    </source>
</evidence>
<dbReference type="GO" id="GO:0005777">
    <property type="term" value="C:peroxisome"/>
    <property type="evidence" value="ECO:0007669"/>
    <property type="project" value="TreeGrafter"/>
</dbReference>
<dbReference type="Proteomes" id="UP000053745">
    <property type="component" value="Unassembled WGS sequence"/>
</dbReference>
<dbReference type="AlphaFoldDB" id="A0A091LHP6"/>
<protein>
    <submittedName>
        <fullName evidence="1">Coiled-coil domain-containing protein 33</fullName>
    </submittedName>
</protein>
<dbReference type="EMBL" id="KL320016">
    <property type="protein sequence ID" value="KFP54655.1"/>
    <property type="molecule type" value="Genomic_DNA"/>
</dbReference>
<evidence type="ECO:0000313" key="2">
    <source>
        <dbReference type="Proteomes" id="UP000053745"/>
    </source>
</evidence>
<keyword evidence="2" id="KW-1185">Reference proteome</keyword>
<name>A0A091LHP6_CATAU</name>
<dbReference type="PANTHER" id="PTHR21623:SF2">
    <property type="entry name" value="COILED-COIL DOMAIN-CONTAINING PROTEIN 33"/>
    <property type="match status" value="1"/>
</dbReference>
<sequence>PLDPISVPMASKAGEPRIPLTLQRSRLKAEEKTLDFEFEVVSAQFNRRGRYALRLTVENPLLQGSGAGVRLRINSRDVVQSSTGTTDTIEQSDLNQIYSFQRKKFTFTLPRGFCKNDKNHDVRLRIEALHFPGRAERMRRSRQVGEAFFAIYPRTNQPRMKLSAGRDEDWYRYSSVMALLRVGSEQPAMHCGRLAFTASLHEHRPP</sequence>
<proteinExistence type="predicted"/>
<reference evidence="1 2" key="1">
    <citation type="submission" date="2014-04" db="EMBL/GenBank/DDBJ databases">
        <title>Genome evolution of avian class.</title>
        <authorList>
            <person name="Zhang G."/>
            <person name="Li C."/>
        </authorList>
    </citation>
    <scope>NUCLEOTIDE SEQUENCE [LARGE SCALE GENOMIC DNA]</scope>
    <source>
        <strain evidence="1">BGI_N323</strain>
    </source>
</reference>
<organism evidence="1 2">
    <name type="scientific">Cathartes aura</name>
    <name type="common">Turkey vulture</name>
    <name type="synonym">Vultur aura</name>
    <dbReference type="NCBI Taxonomy" id="43455"/>
    <lineage>
        <taxon>Eukaryota</taxon>
        <taxon>Metazoa</taxon>
        <taxon>Chordata</taxon>
        <taxon>Craniata</taxon>
        <taxon>Vertebrata</taxon>
        <taxon>Euteleostomi</taxon>
        <taxon>Archelosauria</taxon>
        <taxon>Archosauria</taxon>
        <taxon>Dinosauria</taxon>
        <taxon>Saurischia</taxon>
        <taxon>Theropoda</taxon>
        <taxon>Coelurosauria</taxon>
        <taxon>Aves</taxon>
        <taxon>Neognathae</taxon>
        <taxon>Neoaves</taxon>
        <taxon>Telluraves</taxon>
        <taxon>Accipitrimorphae</taxon>
        <taxon>Accipitriformes</taxon>
        <taxon>Cathartidae</taxon>
        <taxon>Cathartes</taxon>
    </lineage>
</organism>
<dbReference type="InterPro" id="IPR039889">
    <property type="entry name" value="CCD33"/>
</dbReference>
<feature type="non-terminal residue" evidence="1">
    <location>
        <position position="206"/>
    </location>
</feature>
<dbReference type="PANTHER" id="PTHR21623">
    <property type="entry name" value="SPERIOLIN-BINDING FACTOR"/>
    <property type="match status" value="1"/>
</dbReference>
<accession>A0A091LHP6</accession>
<feature type="non-terminal residue" evidence="1">
    <location>
        <position position="1"/>
    </location>
</feature>